<evidence type="ECO:0000313" key="7">
    <source>
        <dbReference type="EMBL" id="SEN78541.1"/>
    </source>
</evidence>
<dbReference type="Pfam" id="PF10091">
    <property type="entry name" value="Glycoamylase"/>
    <property type="match status" value="1"/>
</dbReference>
<name>A0A1H8JD83_9BURK</name>
<dbReference type="Pfam" id="PF17167">
    <property type="entry name" value="Glyco_hydro_94"/>
    <property type="match status" value="1"/>
</dbReference>
<feature type="transmembrane region" description="Helical" evidence="3">
    <location>
        <begin position="836"/>
        <end position="860"/>
    </location>
</feature>
<feature type="domain" description="Glycosyl hydrolase 94 catalytic" evidence="6">
    <location>
        <begin position="2355"/>
        <end position="2778"/>
    </location>
</feature>
<dbReference type="InterPro" id="IPR011013">
    <property type="entry name" value="Gal_mutarotase_sf_dom"/>
</dbReference>
<evidence type="ECO:0000259" key="4">
    <source>
        <dbReference type="Pfam" id="PF06165"/>
    </source>
</evidence>
<dbReference type="Gene3D" id="1.50.10.140">
    <property type="match status" value="2"/>
</dbReference>
<dbReference type="Gene3D" id="1.50.10.10">
    <property type="match status" value="1"/>
</dbReference>
<keyword evidence="8" id="KW-1185">Reference proteome</keyword>
<dbReference type="InterPro" id="IPR033432">
    <property type="entry name" value="GH94_catalytic"/>
</dbReference>
<feature type="transmembrane region" description="Helical" evidence="3">
    <location>
        <begin position="812"/>
        <end position="830"/>
    </location>
</feature>
<accession>A0A1H8JD83</accession>
<dbReference type="InterPro" id="IPR010383">
    <property type="entry name" value="Glyco_hydrolase_94_b-supersand"/>
</dbReference>
<feature type="transmembrane region" description="Helical" evidence="3">
    <location>
        <begin position="1052"/>
        <end position="1069"/>
    </location>
</feature>
<dbReference type="RefSeq" id="WP_143280587.1">
    <property type="nucleotide sequence ID" value="NZ_FOCW01000006.1"/>
</dbReference>
<gene>
    <name evidence="7" type="ORF">SAMN02745977_02039</name>
</gene>
<dbReference type="Pfam" id="PF06165">
    <property type="entry name" value="GH94_b-supersand"/>
    <property type="match status" value="2"/>
</dbReference>
<dbReference type="PANTHER" id="PTHR37469:SF2">
    <property type="entry name" value="CELLOBIONIC ACID PHOSPHORYLASE"/>
    <property type="match status" value="1"/>
</dbReference>
<feature type="domain" description="Glycosyl hydrolase 94 supersandwich" evidence="4">
    <location>
        <begin position="1550"/>
        <end position="1827"/>
    </location>
</feature>
<feature type="transmembrane region" description="Helical" evidence="3">
    <location>
        <begin position="407"/>
        <end position="426"/>
    </location>
</feature>
<dbReference type="OrthoDB" id="9769991at2"/>
<feature type="domain" description="Glycosyl hydrolase 94 supersandwich" evidence="4">
    <location>
        <begin position="2066"/>
        <end position="2342"/>
    </location>
</feature>
<keyword evidence="3" id="KW-1133">Transmembrane helix</keyword>
<dbReference type="InterPro" id="IPR052047">
    <property type="entry name" value="GH94_Enzymes"/>
</dbReference>
<dbReference type="InterPro" id="IPR012341">
    <property type="entry name" value="6hp_glycosidase-like_sf"/>
</dbReference>
<dbReference type="SUPFAM" id="SSF74650">
    <property type="entry name" value="Galactose mutarotase-like"/>
    <property type="match status" value="2"/>
</dbReference>
<feature type="transmembrane region" description="Helical" evidence="3">
    <location>
        <begin position="968"/>
        <end position="989"/>
    </location>
</feature>
<dbReference type="InterPro" id="IPR008928">
    <property type="entry name" value="6-hairpin_glycosidase_sf"/>
</dbReference>
<keyword evidence="1" id="KW-0328">Glycosyltransferase</keyword>
<reference evidence="7 8" key="1">
    <citation type="submission" date="2016-10" db="EMBL/GenBank/DDBJ databases">
        <authorList>
            <person name="de Groot N.N."/>
        </authorList>
    </citation>
    <scope>NUCLEOTIDE SEQUENCE [LARGE SCALE GENOMIC DNA]</scope>
    <source>
        <strain evidence="7 8">DSM 15123</strain>
    </source>
</reference>
<dbReference type="SMART" id="SM01068">
    <property type="entry name" value="CBM_X"/>
    <property type="match status" value="2"/>
</dbReference>
<evidence type="ECO:0000256" key="3">
    <source>
        <dbReference type="SAM" id="Phobius"/>
    </source>
</evidence>
<keyword evidence="3" id="KW-0812">Transmembrane</keyword>
<dbReference type="GO" id="GO:0030246">
    <property type="term" value="F:carbohydrate binding"/>
    <property type="evidence" value="ECO:0007669"/>
    <property type="project" value="InterPro"/>
</dbReference>
<dbReference type="Proteomes" id="UP000199531">
    <property type="component" value="Unassembled WGS sequence"/>
</dbReference>
<dbReference type="InterPro" id="IPR019282">
    <property type="entry name" value="Glycoamylase-like_cons_dom"/>
</dbReference>
<organism evidence="7 8">
    <name type="scientific">Brachymonas denitrificans DSM 15123</name>
    <dbReference type="NCBI Taxonomy" id="1121117"/>
    <lineage>
        <taxon>Bacteria</taxon>
        <taxon>Pseudomonadati</taxon>
        <taxon>Pseudomonadota</taxon>
        <taxon>Betaproteobacteria</taxon>
        <taxon>Burkholderiales</taxon>
        <taxon>Comamonadaceae</taxon>
        <taxon>Brachymonas</taxon>
    </lineage>
</organism>
<evidence type="ECO:0000313" key="8">
    <source>
        <dbReference type="Proteomes" id="UP000199531"/>
    </source>
</evidence>
<feature type="transmembrane region" description="Helical" evidence="3">
    <location>
        <begin position="438"/>
        <end position="459"/>
    </location>
</feature>
<dbReference type="InterPro" id="IPR037018">
    <property type="entry name" value="GH65_N"/>
</dbReference>
<sequence length="2866" mass="317889">MPAIKGFSLRAVLDGLTGFRSPIEAPIRAELFGPARFRLHGEHLAAIHDAHTPHWLRSKPFFPRLRQNIADLHKSREVLEQLTADGRHPGPAAQWLLDNASVIDAQALAIREGLPPSFFRKLPRLRSEPLAGLPRIYGVVWAYVAHADSHLDNDLLEGFLGGYLAERYLSLAELWSFPTTLRVVLLENLARLALRTAALQAARDAAHSWFDGPEQQRTIRQLDQLEQRFRRLGVEEAFLLQVEQRQEDLSYDYSRQLHAWLKVRLQDPAATEARHQAALTEDEQSIRNAITTLRKIDQVNWRELFARHNAVMRIMATCPQHMAESLPTQDRTLHAIERLARKSRRPEPEVAQTLVDLTAQGEGPDDPLVAPAYWWRGEGEPQLRKALGLSPRRFPARTSPMRRRWNAWAYLLTVVLITGWLTLRVMDLGYQGPEIHGWVWAVTAYLLLAPLGETVVALVNRLISESVPPAVLHRMALRQGIPQAHQTLVVIPSMLTSEKGTRELLIQLEQHHLANPETHAQFALLSDFADAATQVVEGDDAALAFAHAGVTELNQRYPVEPGRPLRFLVLHRTREWSDTQQCYIGWERKRGKLEQLVQALAESAETLPAPFIDLGELSRVAPGVRHLVTLDSDTDMPPGRLRELVAIAAHPLNQPRIEPGTRFISRGYGILQPRIATPMPTTEAGTWFHSLFAGRLGVDPYSAASSEIYQDVFGQGTFTGKGLLNVQATHTVLGGQLPPEHVLSHDLLEGALLRCAGVSDVTFVEDAPMHADVAASRLHRWTRGDWQLLPLIGLLWRERVPLINYWKVADNLRRSMVAPFSALLLLWVAFTQTLPFHWALIAVLAAYGGGPLLGALAGLAPHRDDIALRHFFAEGFKDLGRALVTPLWHLATLLDQAVLYGDAVLRALYRQLVSRRLLLEWMTAAAAQASVRTDLPSLLRKHKATVLMAGVLLVGAVGAHLAGWPVNWLALLPLLLLWALVPVWVAVISRLRPRPRRERITQQQRSYLFELAHDTWRFYDRHVGEEDNFLPPDNVQMQPFQMVAHRTSPTNIGMYLLVLACARQIGFIGRADLVTRLRATLATLERMPRHAGHFYNWYDTRTLAVLPPGYVSTVDSGNCSGHLLVVARACEEAAALEAEPHTALECTLEWSAMRLEPLLAQLQPLEWFASVADLVHATPPSPGGAPLAALLARVEASRERAELTRQSASPTLEPALAQLTDHLTILASLLHDQMAQPLQLRAQLLDLGARCRTLALEPDYSILYDHDRRLLHIGLRTETGELDANHYDLLASESRLTSLVAIAKGDVPPEHWAALGRPYFFNERGLGIKSWSGSMFEYLMPTLVLDEPPASALGHVTRQAILEQRADGEELDTPWGISESAIAGQDQTLAYQYGPQGVAALALRRTPTDVRVVAPYATAMATMLYPGAAIDNLRRLQELGMRGDMGFIESLDYTPQRQLAGRVSTPVHTYMAHHQAMSLVAFTDVLCDNAPRHWAMTDPYLRAVAALLHEATPRVVQPLPPPSSRPISSSAGPTYMAQLEEPLLAEPATLQLLSNGSHAVWINSRGAGVSRWQGLALTRWRDDPLRDAYGSYLYVERHGDESTPAVRHSLTLLPARDPQARYHAELLPDRALLKASWKDLEALTDVWVSAEDDCELRQVRLENLGDHALELTISFASEITLAAQADDEAHPAFSNLFVRTHWDKADRALYLCRKPRLADYQPMYAAAFLAHCEADIVSVEPCADRSRWVGRHGCSARVHGDGGYTLLHDDHSVPELPGIAVDTGLDPVAVLRVRLRIPAGVQARLVFAMAASRDPAALEQLVDRYRQEGHVKRSSSMANTMSGVRLHEIQLDPEAWRALLRVQTQLSAQHYREQHLAQNDVERAARLPCDRRLLWRHGISGDRPLLVVSISEESGLPMVQQLRRSLRLWSAGGLGVDMVVLNGEPASYLTPVQRQLQLMRERLLARKDDRWPEHLRAALFILHDSDLSDDERTTLYLLASVRLAADGRTLAQQVLRSGPAAGAAEVPAVESVPCRLQVPRLGSAGGAAPASPQGRFDPADGSFSFTLDDGHRPSRPWINVLANPDFGCHVSEVGAGMTWAGNSRMHQLTPWSNDPLGDPAGERLLLEDIDGGEVWTLGQVCQSHVVHVTHGIGFTRMQQQLPGLDVTLTWCVDRDLPVKQCVVMLRNTGVQARRLRLVTLAEWVLGASRRERMSIYTHTEQHVVGPHGVGLPPPQTAPVLYATQLDRAGGFGESTAFLALIGPAGQSQQADWTCDRRELFNSEGCPVLPTRLGQRSGLGLDPCAAVACVLTAQPGATVSAVSILGHGWSLPQARHLAEQVRKTPIVERFEQVRAFWGELCGARQVSSPDPAFDALVNHWLPYQTVVCRLWARAGFYQAGGAFGFRDQLQDAMSMVGHAPELLARQIRRHAGRQFSEGDVQHWWHEPGGAGVRTHFTDDLLWLPLALALYVERTGDHALLDEQVPFLQGSQVPPEREDVYESPHVSGHVDSLYEHGALAIDRSLRTGAHGLPLMGTGDWNDGMNRVGHEGRGESVWLAWFLCEVVRVYLPLARARRDGGRVAAWEQARNGWIDALESDGWDGSWYRRAFFDDGSVLGSASNVEGRIDLIAQAWAVLSAAANPVRARTAMQQADQHLFDHKHQVMRLLTPPLQHAQPSAGYIQAYPPGVRENAGQYNHGAVWGLMAFARLGQAGAAWRAFQGISPAHRWQHNGLGETYALEPYVVAADVYTVEPYAGRGGWSWYTGSSGWLMRAGLESLCGIVLKQDVLHIEPCLPPHWQETSVTVHRDGRSWRVVLCQGEHALQTALAREGQARAHPAGTPVLLEEFPASGVLVVDASPGEWRPKVE</sequence>
<dbReference type="EMBL" id="FOCW01000006">
    <property type="protein sequence ID" value="SEN78541.1"/>
    <property type="molecule type" value="Genomic_DNA"/>
</dbReference>
<keyword evidence="3" id="KW-0472">Membrane</keyword>
<dbReference type="SUPFAM" id="SSF48208">
    <property type="entry name" value="Six-hairpin glycosidases"/>
    <property type="match status" value="1"/>
</dbReference>
<proteinExistence type="predicted"/>
<dbReference type="GO" id="GO:0005975">
    <property type="term" value="P:carbohydrate metabolic process"/>
    <property type="evidence" value="ECO:0007669"/>
    <property type="project" value="InterPro"/>
</dbReference>
<dbReference type="Gene3D" id="2.70.98.40">
    <property type="entry name" value="Glycoside hydrolase, family 65, N-terminal domain"/>
    <property type="match status" value="2"/>
</dbReference>
<protein>
    <submittedName>
        <fullName evidence="7">Cyclic beta-1,2-glucan synthetase</fullName>
    </submittedName>
</protein>
<dbReference type="GO" id="GO:0016757">
    <property type="term" value="F:glycosyltransferase activity"/>
    <property type="evidence" value="ECO:0007669"/>
    <property type="project" value="UniProtKB-KW"/>
</dbReference>
<dbReference type="STRING" id="1121117.SAMN02745977_02039"/>
<feature type="transmembrane region" description="Helical" evidence="3">
    <location>
        <begin position="944"/>
        <end position="962"/>
    </location>
</feature>
<evidence type="ECO:0000259" key="6">
    <source>
        <dbReference type="Pfam" id="PF17167"/>
    </source>
</evidence>
<keyword evidence="2" id="KW-0808">Transferase</keyword>
<evidence type="ECO:0000259" key="5">
    <source>
        <dbReference type="Pfam" id="PF10091"/>
    </source>
</evidence>
<evidence type="ECO:0000256" key="1">
    <source>
        <dbReference type="ARBA" id="ARBA00022676"/>
    </source>
</evidence>
<dbReference type="PANTHER" id="PTHR37469">
    <property type="entry name" value="CELLOBIONIC ACID PHOSPHORYLASE-RELATED"/>
    <property type="match status" value="1"/>
</dbReference>
<feature type="domain" description="Glycoamylase-like" evidence="5">
    <location>
        <begin position="1286"/>
        <end position="1482"/>
    </location>
</feature>
<evidence type="ECO:0000256" key="2">
    <source>
        <dbReference type="ARBA" id="ARBA00022679"/>
    </source>
</evidence>